<dbReference type="GO" id="GO:0042834">
    <property type="term" value="F:peptidoglycan binding"/>
    <property type="evidence" value="ECO:0007669"/>
    <property type="project" value="InterPro"/>
</dbReference>
<name>A0A074TJG8_9RHOB</name>
<keyword evidence="3" id="KW-1185">Reference proteome</keyword>
<reference evidence="2 3" key="1">
    <citation type="submission" date="2014-03" db="EMBL/GenBank/DDBJ databases">
        <title>The draft genome sequence of Thioclava dalianensis DLFJ1-1.</title>
        <authorList>
            <person name="Lai Q."/>
            <person name="Shao Z."/>
        </authorList>
    </citation>
    <scope>NUCLEOTIDE SEQUENCE [LARGE SCALE GENOMIC DNA]</scope>
    <source>
        <strain evidence="2 3">DLFJ1-1</strain>
    </source>
</reference>
<evidence type="ECO:0000259" key="1">
    <source>
        <dbReference type="PROSITE" id="PS51724"/>
    </source>
</evidence>
<dbReference type="InterPro" id="IPR007730">
    <property type="entry name" value="SPOR-like_dom"/>
</dbReference>
<dbReference type="eggNOG" id="COG3087">
    <property type="taxonomic scope" value="Bacteria"/>
</dbReference>
<proteinExistence type="predicted"/>
<feature type="domain" description="SPOR" evidence="1">
    <location>
        <begin position="226"/>
        <end position="299"/>
    </location>
</feature>
<dbReference type="InterPro" id="IPR036680">
    <property type="entry name" value="SPOR-like_sf"/>
</dbReference>
<evidence type="ECO:0000313" key="3">
    <source>
        <dbReference type="Proteomes" id="UP000027725"/>
    </source>
</evidence>
<dbReference type="Proteomes" id="UP000027725">
    <property type="component" value="Unassembled WGS sequence"/>
</dbReference>
<sequence length="299" mass="30939">MGVGLLGGVISASSAWALTYVPAETPPAGFTGRQYVDSKGCAFVRAGLAGATTWVARINRDQSQVCGYKPTLDTAKAATPVVVPDVTVATAKPVAPSASRPKNTSVVAAAPVMTTVTQKAPVAHAPRRVRVVHHAPGTRARGSVYSNEVSVGGLAPVRITSEMPEGGWEPAFDDGRLNPFRGPRSAAGTAQMEQSWSQSVPMKMIAQPRPQTLAPTGVQVTRAHAGMPTGGRFVQAGSFSAPGNADAARVRLQALGLPVSRGHSGRFTVIYAGPFASHAAAIKALPTVRRAGFGDAFVR</sequence>
<protein>
    <recommendedName>
        <fullName evidence="1">SPOR domain-containing protein</fullName>
    </recommendedName>
</protein>
<dbReference type="Pfam" id="PF05036">
    <property type="entry name" value="SPOR"/>
    <property type="match status" value="1"/>
</dbReference>
<evidence type="ECO:0000313" key="2">
    <source>
        <dbReference type="EMBL" id="KEP70290.1"/>
    </source>
</evidence>
<dbReference type="AlphaFoldDB" id="A0A074TJG8"/>
<dbReference type="EMBL" id="JHEH01000007">
    <property type="protein sequence ID" value="KEP70290.1"/>
    <property type="molecule type" value="Genomic_DNA"/>
</dbReference>
<gene>
    <name evidence="2" type="ORF">DL1_19345</name>
</gene>
<accession>A0A074TJG8</accession>
<comment type="caution">
    <text evidence="2">The sequence shown here is derived from an EMBL/GenBank/DDBJ whole genome shotgun (WGS) entry which is preliminary data.</text>
</comment>
<dbReference type="Gene3D" id="3.30.70.1070">
    <property type="entry name" value="Sporulation related repeat"/>
    <property type="match status" value="1"/>
</dbReference>
<dbReference type="STRING" id="1185766.SAMN05216224_101527"/>
<dbReference type="PROSITE" id="PS51724">
    <property type="entry name" value="SPOR"/>
    <property type="match status" value="1"/>
</dbReference>
<dbReference type="SUPFAM" id="SSF110997">
    <property type="entry name" value="Sporulation related repeat"/>
    <property type="match status" value="1"/>
</dbReference>
<organism evidence="2 3">
    <name type="scientific">Thioclava dalianensis</name>
    <dbReference type="NCBI Taxonomy" id="1185766"/>
    <lineage>
        <taxon>Bacteria</taxon>
        <taxon>Pseudomonadati</taxon>
        <taxon>Pseudomonadota</taxon>
        <taxon>Alphaproteobacteria</taxon>
        <taxon>Rhodobacterales</taxon>
        <taxon>Paracoccaceae</taxon>
        <taxon>Thioclava</taxon>
    </lineage>
</organism>